<dbReference type="Proteomes" id="UP001432322">
    <property type="component" value="Unassembled WGS sequence"/>
</dbReference>
<gene>
    <name evidence="1" type="ORF">PFISCL1PPCAC_25365</name>
</gene>
<comment type="caution">
    <text evidence="1">The sequence shown here is derived from an EMBL/GenBank/DDBJ whole genome shotgun (WGS) entry which is preliminary data.</text>
</comment>
<protein>
    <submittedName>
        <fullName evidence="1">Uncharacterized protein</fullName>
    </submittedName>
</protein>
<evidence type="ECO:0000313" key="2">
    <source>
        <dbReference type="Proteomes" id="UP001432322"/>
    </source>
</evidence>
<proteinExistence type="predicted"/>
<keyword evidence="2" id="KW-1185">Reference proteome</keyword>
<organism evidence="1 2">
    <name type="scientific">Pristionchus fissidentatus</name>
    <dbReference type="NCBI Taxonomy" id="1538716"/>
    <lineage>
        <taxon>Eukaryota</taxon>
        <taxon>Metazoa</taxon>
        <taxon>Ecdysozoa</taxon>
        <taxon>Nematoda</taxon>
        <taxon>Chromadorea</taxon>
        <taxon>Rhabditida</taxon>
        <taxon>Rhabditina</taxon>
        <taxon>Diplogasteromorpha</taxon>
        <taxon>Diplogasteroidea</taxon>
        <taxon>Neodiplogasteridae</taxon>
        <taxon>Pristionchus</taxon>
    </lineage>
</organism>
<sequence length="174" mass="20133">QACASDKTVIRIFDIERTIQLSMDRSCAMQNTTSHGIGSDEALRVQLTQNGDTLPYFLLFSRKHTNARVLEYVNYALRMFSEDQMDRFWNVRFMRERGTISKEALKRYQRSPTTPPVSKYDPISLLQISPVFGLAINALGRCKPQKRISKAFRKSRNQAGEWVIPHDRLSEVFD</sequence>
<dbReference type="EMBL" id="BTSY01000006">
    <property type="protein sequence ID" value="GMT34068.1"/>
    <property type="molecule type" value="Genomic_DNA"/>
</dbReference>
<reference evidence="1" key="1">
    <citation type="submission" date="2023-10" db="EMBL/GenBank/DDBJ databases">
        <title>Genome assembly of Pristionchus species.</title>
        <authorList>
            <person name="Yoshida K."/>
            <person name="Sommer R.J."/>
        </authorList>
    </citation>
    <scope>NUCLEOTIDE SEQUENCE</scope>
    <source>
        <strain evidence="1">RS5133</strain>
    </source>
</reference>
<dbReference type="AlphaFoldDB" id="A0AAV5WRU0"/>
<accession>A0AAV5WRU0</accession>
<feature type="non-terminal residue" evidence="1">
    <location>
        <position position="1"/>
    </location>
</feature>
<evidence type="ECO:0000313" key="1">
    <source>
        <dbReference type="EMBL" id="GMT34068.1"/>
    </source>
</evidence>
<feature type="non-terminal residue" evidence="1">
    <location>
        <position position="174"/>
    </location>
</feature>
<name>A0AAV5WRU0_9BILA</name>